<name>A0A6P8ZJT3_THRPL</name>
<accession>A0A6P8ZJT3</accession>
<keyword evidence="4" id="KW-0675">Receptor</keyword>
<feature type="region of interest" description="Disordered" evidence="1">
    <location>
        <begin position="235"/>
        <end position="295"/>
    </location>
</feature>
<dbReference type="InParanoid" id="A0A6P8ZJT3"/>
<dbReference type="PANTHER" id="PTHR12436">
    <property type="entry name" value="80 KDA MCM3-ASSOCIATED PROTEIN"/>
    <property type="match status" value="1"/>
</dbReference>
<feature type="domain" description="PCI" evidence="2">
    <location>
        <begin position="660"/>
        <end position="823"/>
    </location>
</feature>
<dbReference type="Gene3D" id="1.25.40.990">
    <property type="match status" value="1"/>
</dbReference>
<dbReference type="Pfam" id="PF03399">
    <property type="entry name" value="SAC3_GANP"/>
    <property type="match status" value="1"/>
</dbReference>
<evidence type="ECO:0000313" key="3">
    <source>
        <dbReference type="Proteomes" id="UP000515158"/>
    </source>
</evidence>
<dbReference type="InterPro" id="IPR045107">
    <property type="entry name" value="SAC3/GANP/THP3"/>
</dbReference>
<dbReference type="InterPro" id="IPR005062">
    <property type="entry name" value="SAC3/GANP/THP3_conserved"/>
</dbReference>
<feature type="compositionally biased region" description="Basic residues" evidence="1">
    <location>
        <begin position="409"/>
        <end position="433"/>
    </location>
</feature>
<feature type="compositionally biased region" description="Basic and acidic residues" evidence="1">
    <location>
        <begin position="83"/>
        <end position="94"/>
    </location>
</feature>
<feature type="compositionally biased region" description="Low complexity" evidence="1">
    <location>
        <begin position="399"/>
        <end position="408"/>
    </location>
</feature>
<evidence type="ECO:0000313" key="4">
    <source>
        <dbReference type="RefSeq" id="XP_034235904.1"/>
    </source>
</evidence>
<organism evidence="4">
    <name type="scientific">Thrips palmi</name>
    <name type="common">Melon thrips</name>
    <dbReference type="NCBI Taxonomy" id="161013"/>
    <lineage>
        <taxon>Eukaryota</taxon>
        <taxon>Metazoa</taxon>
        <taxon>Ecdysozoa</taxon>
        <taxon>Arthropoda</taxon>
        <taxon>Hexapoda</taxon>
        <taxon>Insecta</taxon>
        <taxon>Pterygota</taxon>
        <taxon>Neoptera</taxon>
        <taxon>Paraneoptera</taxon>
        <taxon>Thysanoptera</taxon>
        <taxon>Terebrantia</taxon>
        <taxon>Thripoidea</taxon>
        <taxon>Thripidae</taxon>
        <taxon>Thrips</taxon>
    </lineage>
</organism>
<feature type="compositionally biased region" description="Pro residues" evidence="1">
    <location>
        <begin position="175"/>
        <end position="185"/>
    </location>
</feature>
<evidence type="ECO:0000259" key="2">
    <source>
        <dbReference type="PROSITE" id="PS50250"/>
    </source>
</evidence>
<feature type="compositionally biased region" description="Pro residues" evidence="1">
    <location>
        <begin position="110"/>
        <end position="122"/>
    </location>
</feature>
<dbReference type="KEGG" id="tpal:117642135"/>
<dbReference type="PROSITE" id="PS50250">
    <property type="entry name" value="PCI"/>
    <property type="match status" value="1"/>
</dbReference>
<feature type="region of interest" description="Disordered" evidence="1">
    <location>
        <begin position="355"/>
        <end position="489"/>
    </location>
</feature>
<dbReference type="Proteomes" id="UP000515158">
    <property type="component" value="Unplaced"/>
</dbReference>
<dbReference type="RefSeq" id="XP_034235904.1">
    <property type="nucleotide sequence ID" value="XM_034380013.1"/>
</dbReference>
<gene>
    <name evidence="4" type="primary">LOC117642135</name>
</gene>
<reference evidence="4" key="1">
    <citation type="submission" date="2025-08" db="UniProtKB">
        <authorList>
            <consortium name="RefSeq"/>
        </authorList>
    </citation>
    <scope>IDENTIFICATION</scope>
    <source>
        <tissue evidence="4">Total insect</tissue>
    </source>
</reference>
<dbReference type="FunFam" id="1.25.40.990:FF:000010">
    <property type="entry name" value="Leukocyte receptor cluster member"/>
    <property type="match status" value="1"/>
</dbReference>
<feature type="compositionally biased region" description="Pro residues" evidence="1">
    <location>
        <begin position="238"/>
        <end position="293"/>
    </location>
</feature>
<dbReference type="GO" id="GO:0005634">
    <property type="term" value="C:nucleus"/>
    <property type="evidence" value="ECO:0007669"/>
    <property type="project" value="TreeGrafter"/>
</dbReference>
<evidence type="ECO:0000256" key="1">
    <source>
        <dbReference type="SAM" id="MobiDB-lite"/>
    </source>
</evidence>
<dbReference type="PANTHER" id="PTHR12436:SF4">
    <property type="entry name" value="LEUKOCYTE RECEPTOR CLUSTER MEMBER 8"/>
    <property type="match status" value="1"/>
</dbReference>
<dbReference type="OrthoDB" id="199574at2759"/>
<dbReference type="GeneID" id="117642135"/>
<dbReference type="FunCoup" id="A0A6P8ZJT3">
    <property type="interactions" value="1843"/>
</dbReference>
<feature type="compositionally biased region" description="Low complexity" evidence="1">
    <location>
        <begin position="123"/>
        <end position="145"/>
    </location>
</feature>
<feature type="region of interest" description="Disordered" evidence="1">
    <location>
        <begin position="33"/>
        <end position="185"/>
    </location>
</feature>
<proteinExistence type="predicted"/>
<dbReference type="InterPro" id="IPR000717">
    <property type="entry name" value="PCI_dom"/>
</dbReference>
<dbReference type="AlphaFoldDB" id="A0A6P8ZJT3"/>
<keyword evidence="3" id="KW-1185">Reference proteome</keyword>
<feature type="compositionally biased region" description="Pro residues" evidence="1">
    <location>
        <begin position="60"/>
        <end position="72"/>
    </location>
</feature>
<sequence>MGDKSQNPSPMWQQYSQYPPQYNQWYGQQGYGYPHPYYNMPAAQQGAGYSYGNGQIGPPGQAPPLPKEPAPPMHGFVPASKDSGNESSKEDKSGKSCPALSGPPGEDDLPPLPPGTPPPPPSSNGLPPGFSPRPQNNFFPNQVPNNPYPPVRFNINHKNRVQGYAFNPNNQSPQQPGPRPGMPYPPNVMMQLHKQITGSKTQRKRARKQLMAAAAANTAFNKSMETWSSVPPLNVNMPPLPPNPPPPENPPPPADPPLPPLPAPPLPADPPAAVIQPPPPPPTPAPTAAPRPAGPEIWPESLKNYVSKCYDRCLSPVDKDRVEIILKGKIMSATNMKTLWTKNWEEEPLPNLSADALPGLHRNNLPKPMRQTPVGLSPSMGARLGKFNKNNQIRRQSRRSSSSPSPSRSRSRSRSRRVKSRSRSRSSHSRSRSRSNSSHGSHRRRKRSTSSSSSGDDFKSLKVMKGKGRGRIGDRINFQGKGRGGAALNKKVKNHPKGVLKAHFYSEFGGNTEELGNSETLQKRAARFSAITKSPSNPSALLTPQNNRHKRISVTKKFSEDPDGDFDLSECHVVGTCQEVEKRYLRLTSAPEPSQVRPVEVLKEALMRAKEKWLKTEDYHASCDQLKSIRQDLTVSAGIRDQFTVLVYETHARIALEKGDHEEFNQCQTQLKMLYADLGGENILEFTAYRILYYIFTKSNLDLTVVMAALSPEAKQNECIAHALAMRSAWWLGNYHKFFRLYRTAPKMAGFLVDWFADRERRAAIKIMIKSYRQLLPISFVTAELAFVSEEKCIEFLTPFGFTYDNEKSKIDCKASAAVLSNF</sequence>
<protein>
    <submittedName>
        <fullName evidence="4">Leukocyte receptor cluster member 8 homolog</fullName>
    </submittedName>
</protein>